<comment type="similarity">
    <text evidence="8">Belongs to the radical SAM superfamily. Lipoyl synthase family.</text>
</comment>
<dbReference type="OrthoDB" id="9787898at2"/>
<organism evidence="10 11">
    <name type="scientific">Oceanidesulfovibrio marinus</name>
    <dbReference type="NCBI Taxonomy" id="370038"/>
    <lineage>
        <taxon>Bacteria</taxon>
        <taxon>Pseudomonadati</taxon>
        <taxon>Thermodesulfobacteriota</taxon>
        <taxon>Desulfovibrionia</taxon>
        <taxon>Desulfovibrionales</taxon>
        <taxon>Desulfovibrionaceae</taxon>
        <taxon>Oceanidesulfovibrio</taxon>
    </lineage>
</organism>
<evidence type="ECO:0000256" key="3">
    <source>
        <dbReference type="ARBA" id="ARBA00022691"/>
    </source>
</evidence>
<evidence type="ECO:0000313" key="10">
    <source>
        <dbReference type="EMBL" id="TVM30518.1"/>
    </source>
</evidence>
<comment type="cofactor">
    <cofactor evidence="8">
        <name>[4Fe-4S] cluster</name>
        <dbReference type="ChEBI" id="CHEBI:49883"/>
    </cofactor>
    <text evidence="8">Binds 2 [4Fe-4S] clusters per subunit. One cluster is coordinated with 3 cysteines and an exchangeable S-adenosyl-L-methionine.</text>
</comment>
<feature type="binding site" evidence="8">
    <location>
        <position position="73"/>
    </location>
    <ligand>
        <name>[4Fe-4S] cluster</name>
        <dbReference type="ChEBI" id="CHEBI:49883"/>
        <label>2</label>
        <note>4Fe-4S-S-AdoMet</note>
    </ligand>
</feature>
<evidence type="ECO:0000256" key="1">
    <source>
        <dbReference type="ARBA" id="ARBA00022485"/>
    </source>
</evidence>
<dbReference type="UniPathway" id="UPA00538">
    <property type="reaction ID" value="UER00593"/>
</dbReference>
<comment type="catalytic activity">
    <reaction evidence="7 8">
        <text>[[Fe-S] cluster scaffold protein carrying a second [4Fe-4S](2+) cluster] + N(6)-octanoyl-L-lysyl-[protein] + 2 oxidized [2Fe-2S]-[ferredoxin] + 2 S-adenosyl-L-methionine + 4 H(+) = [[Fe-S] cluster scaffold protein] + N(6)-[(R)-dihydrolipoyl]-L-lysyl-[protein] + 4 Fe(3+) + 2 hydrogen sulfide + 2 5'-deoxyadenosine + 2 L-methionine + 2 reduced [2Fe-2S]-[ferredoxin]</text>
        <dbReference type="Rhea" id="RHEA:16585"/>
        <dbReference type="Rhea" id="RHEA-COMP:9928"/>
        <dbReference type="Rhea" id="RHEA-COMP:10000"/>
        <dbReference type="Rhea" id="RHEA-COMP:10001"/>
        <dbReference type="Rhea" id="RHEA-COMP:10475"/>
        <dbReference type="Rhea" id="RHEA-COMP:14568"/>
        <dbReference type="Rhea" id="RHEA-COMP:14569"/>
        <dbReference type="ChEBI" id="CHEBI:15378"/>
        <dbReference type="ChEBI" id="CHEBI:17319"/>
        <dbReference type="ChEBI" id="CHEBI:29034"/>
        <dbReference type="ChEBI" id="CHEBI:29919"/>
        <dbReference type="ChEBI" id="CHEBI:33722"/>
        <dbReference type="ChEBI" id="CHEBI:33737"/>
        <dbReference type="ChEBI" id="CHEBI:33738"/>
        <dbReference type="ChEBI" id="CHEBI:57844"/>
        <dbReference type="ChEBI" id="CHEBI:59789"/>
        <dbReference type="ChEBI" id="CHEBI:78809"/>
        <dbReference type="ChEBI" id="CHEBI:83100"/>
        <dbReference type="EC" id="2.8.1.8"/>
    </reaction>
</comment>
<dbReference type="Proteomes" id="UP000434052">
    <property type="component" value="Unassembled WGS sequence"/>
</dbReference>
<dbReference type="AlphaFoldDB" id="A0A6P1ZE32"/>
<dbReference type="SFLD" id="SFLDF00271">
    <property type="entry name" value="lipoyl_synthase"/>
    <property type="match status" value="1"/>
</dbReference>
<dbReference type="RefSeq" id="WP_144307306.1">
    <property type="nucleotide sequence ID" value="NZ_QMIF01000022.1"/>
</dbReference>
<reference evidence="10 11" key="1">
    <citation type="submission" date="2018-06" db="EMBL/GenBank/DDBJ databases">
        <title>Complete genome of Desulfovibrio marinus P48SEP.</title>
        <authorList>
            <person name="Crispim J.S."/>
            <person name="Vidigal P.M.P."/>
            <person name="Silva L.C.F."/>
            <person name="Araujo L.C."/>
            <person name="Laguardia C.N."/>
            <person name="Dias R.S."/>
            <person name="Sousa M.P."/>
            <person name="Paula S.O."/>
            <person name="Silva C."/>
        </authorList>
    </citation>
    <scope>NUCLEOTIDE SEQUENCE [LARGE SCALE GENOMIC DNA]</scope>
    <source>
        <strain evidence="10 11">P48SEP</strain>
    </source>
</reference>
<evidence type="ECO:0000256" key="6">
    <source>
        <dbReference type="ARBA" id="ARBA00023014"/>
    </source>
</evidence>
<dbReference type="NCBIfam" id="NF009544">
    <property type="entry name" value="PRK12928.1"/>
    <property type="match status" value="1"/>
</dbReference>
<feature type="binding site" evidence="8">
    <location>
        <position position="54"/>
    </location>
    <ligand>
        <name>[4Fe-4S] cluster</name>
        <dbReference type="ChEBI" id="CHEBI:49883"/>
        <label>1</label>
    </ligand>
</feature>
<gene>
    <name evidence="8 10" type="primary">lipA</name>
    <name evidence="10" type="ORF">DQK91_20650</name>
</gene>
<evidence type="ECO:0000256" key="2">
    <source>
        <dbReference type="ARBA" id="ARBA00022679"/>
    </source>
</evidence>
<keyword evidence="5 8" id="KW-0408">Iron</keyword>
<evidence type="ECO:0000256" key="5">
    <source>
        <dbReference type="ARBA" id="ARBA00023004"/>
    </source>
</evidence>
<dbReference type="InterPro" id="IPR058240">
    <property type="entry name" value="rSAM_sf"/>
</dbReference>
<dbReference type="SMART" id="SM00729">
    <property type="entry name" value="Elp3"/>
    <property type="match status" value="1"/>
</dbReference>
<dbReference type="GO" id="GO:0009249">
    <property type="term" value="P:protein lipoylation"/>
    <property type="evidence" value="ECO:0007669"/>
    <property type="project" value="UniProtKB-UniRule"/>
</dbReference>
<dbReference type="PANTHER" id="PTHR10949:SF0">
    <property type="entry name" value="LIPOYL SYNTHASE, MITOCHONDRIAL"/>
    <property type="match status" value="1"/>
</dbReference>
<dbReference type="SFLD" id="SFLDS00029">
    <property type="entry name" value="Radical_SAM"/>
    <property type="match status" value="1"/>
</dbReference>
<keyword evidence="6 8" id="KW-0411">Iron-sulfur</keyword>
<dbReference type="EMBL" id="QMIF01000022">
    <property type="protein sequence ID" value="TVM30518.1"/>
    <property type="molecule type" value="Genomic_DNA"/>
</dbReference>
<dbReference type="EC" id="2.8.1.8" evidence="8"/>
<evidence type="ECO:0000256" key="7">
    <source>
        <dbReference type="ARBA" id="ARBA00047326"/>
    </source>
</evidence>
<dbReference type="CDD" id="cd01335">
    <property type="entry name" value="Radical_SAM"/>
    <property type="match status" value="1"/>
</dbReference>
<dbReference type="Pfam" id="PF04055">
    <property type="entry name" value="Radical_SAM"/>
    <property type="match status" value="1"/>
</dbReference>
<feature type="binding site" evidence="8">
    <location>
        <position position="43"/>
    </location>
    <ligand>
        <name>[4Fe-4S] cluster</name>
        <dbReference type="ChEBI" id="CHEBI:49883"/>
        <label>1</label>
    </ligand>
</feature>
<evidence type="ECO:0000256" key="4">
    <source>
        <dbReference type="ARBA" id="ARBA00022723"/>
    </source>
</evidence>
<dbReference type="InterPro" id="IPR013785">
    <property type="entry name" value="Aldolase_TIM"/>
</dbReference>
<dbReference type="GO" id="GO:0046872">
    <property type="term" value="F:metal ion binding"/>
    <property type="evidence" value="ECO:0007669"/>
    <property type="project" value="UniProtKB-KW"/>
</dbReference>
<dbReference type="GO" id="GO:0051539">
    <property type="term" value="F:4 iron, 4 sulfur cluster binding"/>
    <property type="evidence" value="ECO:0007669"/>
    <property type="project" value="UniProtKB-UniRule"/>
</dbReference>
<comment type="pathway">
    <text evidence="8">Protein modification; protein lipoylation via endogenous pathway; protein N(6)-(lipoyl)lysine from octanoyl-[acyl-carrier-protein]: step 2/2.</text>
</comment>
<dbReference type="HAMAP" id="MF_00206">
    <property type="entry name" value="Lipoyl_synth"/>
    <property type="match status" value="1"/>
</dbReference>
<feature type="binding site" evidence="8">
    <location>
        <position position="279"/>
    </location>
    <ligand>
        <name>[4Fe-4S] cluster</name>
        <dbReference type="ChEBI" id="CHEBI:49883"/>
        <label>1</label>
    </ligand>
</feature>
<evidence type="ECO:0000313" key="11">
    <source>
        <dbReference type="Proteomes" id="UP000434052"/>
    </source>
</evidence>
<feature type="domain" description="Radical SAM core" evidence="9">
    <location>
        <begin position="55"/>
        <end position="268"/>
    </location>
</feature>
<comment type="function">
    <text evidence="8">Catalyzes the radical-mediated insertion of two sulfur atoms into the C-6 and C-8 positions of the octanoyl moiety bound to the lipoyl domains of lipoate-dependent enzymes, thereby converting the octanoylated domains into lipoylated derivatives.</text>
</comment>
<sequence>MPLSKPSERTKRLPPWLRVKLPDNKEFAETGRLLASRGLHTVCQSARCPNIFECFSRKVATFMILGAVCTRNCAFCNITPGAPTPVDPDEPRRLAEAARELGLRHVVVTSVTRDDLPDGGAAHFAATIRALKQNTDVSVEVLIPDLGGSARDLSTILDAGPDVLNHNVETVPRLYPAIRPQADYQQSLTLLSRAAAAGVPAKSGLMVGLGETDGEVNAVIRDLAAAGCSMVTVGQYLAPSRLHPEPDRYVPPPHFDEYAACGRHHGIRHMFCGPHVRSSYKAEKI</sequence>
<keyword evidence="4 8" id="KW-0479">Metal-binding</keyword>
<dbReference type="GO" id="GO:0016992">
    <property type="term" value="F:lipoate synthase activity"/>
    <property type="evidence" value="ECO:0007669"/>
    <property type="project" value="UniProtKB-UniRule"/>
</dbReference>
<dbReference type="NCBIfam" id="NF004019">
    <property type="entry name" value="PRK05481.1"/>
    <property type="match status" value="1"/>
</dbReference>
<dbReference type="NCBIfam" id="TIGR00510">
    <property type="entry name" value="lipA"/>
    <property type="match status" value="1"/>
</dbReference>
<keyword evidence="2 8" id="KW-0808">Transferase</keyword>
<dbReference type="PIRSF" id="PIRSF005963">
    <property type="entry name" value="Lipoyl_synth"/>
    <property type="match status" value="1"/>
</dbReference>
<feature type="binding site" evidence="8">
    <location>
        <position position="76"/>
    </location>
    <ligand>
        <name>[4Fe-4S] cluster</name>
        <dbReference type="ChEBI" id="CHEBI:49883"/>
        <label>2</label>
        <note>4Fe-4S-S-AdoMet</note>
    </ligand>
</feature>
<dbReference type="PROSITE" id="PS51918">
    <property type="entry name" value="RADICAL_SAM"/>
    <property type="match status" value="1"/>
</dbReference>
<dbReference type="SUPFAM" id="SSF102114">
    <property type="entry name" value="Radical SAM enzymes"/>
    <property type="match status" value="1"/>
</dbReference>
<comment type="caution">
    <text evidence="10">The sequence shown here is derived from an EMBL/GenBank/DDBJ whole genome shotgun (WGS) entry which is preliminary data.</text>
</comment>
<feature type="binding site" evidence="8">
    <location>
        <position position="48"/>
    </location>
    <ligand>
        <name>[4Fe-4S] cluster</name>
        <dbReference type="ChEBI" id="CHEBI:49883"/>
        <label>1</label>
    </ligand>
</feature>
<feature type="binding site" evidence="8">
    <location>
        <position position="69"/>
    </location>
    <ligand>
        <name>[4Fe-4S] cluster</name>
        <dbReference type="ChEBI" id="CHEBI:49883"/>
        <label>2</label>
        <note>4Fe-4S-S-AdoMet</note>
    </ligand>
</feature>
<evidence type="ECO:0000256" key="8">
    <source>
        <dbReference type="HAMAP-Rule" id="MF_00206"/>
    </source>
</evidence>
<dbReference type="SFLD" id="SFLDG01058">
    <property type="entry name" value="lipoyl_synthase_like"/>
    <property type="match status" value="1"/>
</dbReference>
<evidence type="ECO:0000259" key="9">
    <source>
        <dbReference type="PROSITE" id="PS51918"/>
    </source>
</evidence>
<dbReference type="InterPro" id="IPR007197">
    <property type="entry name" value="rSAM"/>
</dbReference>
<accession>A0A6P1ZE32</accession>
<dbReference type="InterPro" id="IPR031691">
    <property type="entry name" value="LIAS_N"/>
</dbReference>
<dbReference type="InterPro" id="IPR003698">
    <property type="entry name" value="Lipoyl_synth"/>
</dbReference>
<dbReference type="PANTHER" id="PTHR10949">
    <property type="entry name" value="LIPOYL SYNTHASE"/>
    <property type="match status" value="1"/>
</dbReference>
<comment type="subcellular location">
    <subcellularLocation>
        <location evidence="8">Cytoplasm</location>
    </subcellularLocation>
</comment>
<dbReference type="GO" id="GO:0005737">
    <property type="term" value="C:cytoplasm"/>
    <property type="evidence" value="ECO:0007669"/>
    <property type="project" value="UniProtKB-SubCell"/>
</dbReference>
<protein>
    <recommendedName>
        <fullName evidence="8">Lipoyl synthase</fullName>
        <ecNumber evidence="8">2.8.1.8</ecNumber>
    </recommendedName>
    <alternativeName>
        <fullName evidence="8">Lip-syn</fullName>
        <shortName evidence="8">LS</shortName>
    </alternativeName>
    <alternativeName>
        <fullName evidence="8">Lipoate synthase</fullName>
    </alternativeName>
    <alternativeName>
        <fullName evidence="8">Lipoic acid synthase</fullName>
    </alternativeName>
    <alternativeName>
        <fullName evidence="8">Sulfur insertion protein LipA</fullName>
    </alternativeName>
</protein>
<dbReference type="Gene3D" id="3.20.20.70">
    <property type="entry name" value="Aldolase class I"/>
    <property type="match status" value="1"/>
</dbReference>
<keyword evidence="3 8" id="KW-0949">S-adenosyl-L-methionine</keyword>
<proteinExistence type="inferred from homology"/>
<dbReference type="Pfam" id="PF16881">
    <property type="entry name" value="LIAS_N"/>
    <property type="match status" value="1"/>
</dbReference>
<keyword evidence="8" id="KW-0963">Cytoplasm</keyword>
<name>A0A6P1ZE32_9BACT</name>
<keyword evidence="1 8" id="KW-0004">4Fe-4S</keyword>
<dbReference type="InterPro" id="IPR006638">
    <property type="entry name" value="Elp3/MiaA/NifB-like_rSAM"/>
</dbReference>